<protein>
    <recommendedName>
        <fullName evidence="2">TIGR04219 family outer membrane beta-barrel protein</fullName>
    </recommendedName>
</protein>
<dbReference type="NCBIfam" id="TIGR04219">
    <property type="entry name" value="OMP_w_GlyGly"/>
    <property type="match status" value="1"/>
</dbReference>
<accession>A0A3B0ZND9</accession>
<proteinExistence type="predicted"/>
<dbReference type="EMBL" id="UOFR01000003">
    <property type="protein sequence ID" value="VAW90690.1"/>
    <property type="molecule type" value="Genomic_DNA"/>
</dbReference>
<gene>
    <name evidence="1" type="ORF">MNBD_GAMMA21-1770</name>
</gene>
<name>A0A3B0ZND9_9ZZZZ</name>
<dbReference type="InterPro" id="IPR026387">
    <property type="entry name" value="OMP_w_GlyGly"/>
</dbReference>
<dbReference type="AlphaFoldDB" id="A0A3B0ZND9"/>
<sequence length="246" mass="26609">MKIYISLILLSVASLSNADALGVRVSGGLWSYEASGDIRDSATATDTFNLKDDFGIKDTEEFQGFVYFEHPVPIIPNVRVGITSLKLTGNGNTVGTKLWNGTSILGDTNIISDIDLSHTEIGLYYEIIDTGFDLDLGVNVKLFDGTVSLSDGATVNASSTFSETIPMLYGSIGIPLVAGFSIGGDISYINYNSDSFSDYFVNVRWVSSFLLGIEAGYRSFTIDYADGDQFADVKIEGPYVNARLVF</sequence>
<organism evidence="1">
    <name type="scientific">hydrothermal vent metagenome</name>
    <dbReference type="NCBI Taxonomy" id="652676"/>
    <lineage>
        <taxon>unclassified sequences</taxon>
        <taxon>metagenomes</taxon>
        <taxon>ecological metagenomes</taxon>
    </lineage>
</organism>
<evidence type="ECO:0000313" key="1">
    <source>
        <dbReference type="EMBL" id="VAW90690.1"/>
    </source>
</evidence>
<evidence type="ECO:0008006" key="2">
    <source>
        <dbReference type="Google" id="ProtNLM"/>
    </source>
</evidence>
<reference evidence="1" key="1">
    <citation type="submission" date="2018-06" db="EMBL/GenBank/DDBJ databases">
        <authorList>
            <person name="Zhirakovskaya E."/>
        </authorList>
    </citation>
    <scope>NUCLEOTIDE SEQUENCE</scope>
</reference>